<dbReference type="InterPro" id="IPR012654">
    <property type="entry name" value="CHP02391"/>
</dbReference>
<dbReference type="RefSeq" id="WP_007412651.1">
    <property type="nucleotide sequence ID" value="NZ_ABOX02000001.1"/>
</dbReference>
<sequence>MNPVRFVGQTSRFEEVRHRLNVVISFVGLQLGEDGRIRVATAARTLSEAAQRAGRLRKLLEQRQVHGDVLAFCREELLKDNYFHAVFEATKSVADKIRTKSGLLSDGAELVDQAFSLKNPVLAINSLRIETEQSEHKGFANLLKGVFGTFRNVTAHAPKIHWTIEEQDALDLLTMVSYLHRRLDRSAKVIKS</sequence>
<proteinExistence type="predicted"/>
<dbReference type="Pfam" id="PF09509">
    <property type="entry name" value="Hypoth_Ymh"/>
    <property type="match status" value="1"/>
</dbReference>
<dbReference type="Proteomes" id="UP000003688">
    <property type="component" value="Unassembled WGS sequence"/>
</dbReference>
<dbReference type="EMBL" id="ABOX02000001">
    <property type="protein sequence ID" value="EEF63344.1"/>
    <property type="molecule type" value="Genomic_DNA"/>
</dbReference>
<name>B9XA03_PEDPL</name>
<evidence type="ECO:0000313" key="3">
    <source>
        <dbReference type="Proteomes" id="UP000003688"/>
    </source>
</evidence>
<dbReference type="NCBIfam" id="TIGR02391">
    <property type="entry name" value="hypoth_ymh"/>
    <property type="match status" value="1"/>
</dbReference>
<organism evidence="2 3">
    <name type="scientific">Pedosphaera parvula (strain Ellin514)</name>
    <dbReference type="NCBI Taxonomy" id="320771"/>
    <lineage>
        <taxon>Bacteria</taxon>
        <taxon>Pseudomonadati</taxon>
        <taxon>Verrucomicrobiota</taxon>
        <taxon>Pedosphaerae</taxon>
        <taxon>Pedosphaerales</taxon>
        <taxon>Pedosphaeraceae</taxon>
        <taxon>Pedosphaera</taxon>
    </lineage>
</organism>
<comment type="caution">
    <text evidence="2">The sequence shown here is derived from an EMBL/GenBank/DDBJ whole genome shotgun (WGS) entry which is preliminary data.</text>
</comment>
<evidence type="ECO:0000259" key="1">
    <source>
        <dbReference type="Pfam" id="PF09509"/>
    </source>
</evidence>
<accession>B9XA03</accession>
<keyword evidence="3" id="KW-1185">Reference proteome</keyword>
<evidence type="ECO:0000313" key="2">
    <source>
        <dbReference type="EMBL" id="EEF63344.1"/>
    </source>
</evidence>
<dbReference type="AlphaFoldDB" id="B9XA03"/>
<protein>
    <recommendedName>
        <fullName evidence="1">Conserved hypothetical protein CHP02391 domain-containing protein</fullName>
    </recommendedName>
</protein>
<feature type="domain" description="Conserved hypothetical protein CHP02391" evidence="1">
    <location>
        <begin position="63"/>
        <end position="183"/>
    </location>
</feature>
<reference evidence="2 3" key="1">
    <citation type="journal article" date="2011" name="J. Bacteriol.">
        <title>Genome sequence of 'Pedosphaera parvula' Ellin514, an aerobic Verrucomicrobial isolate from pasture soil.</title>
        <authorList>
            <person name="Kant R."/>
            <person name="van Passel M.W."/>
            <person name="Sangwan P."/>
            <person name="Palva A."/>
            <person name="Lucas S."/>
            <person name="Copeland A."/>
            <person name="Lapidus A."/>
            <person name="Glavina Del Rio T."/>
            <person name="Dalin E."/>
            <person name="Tice H."/>
            <person name="Bruce D."/>
            <person name="Goodwin L."/>
            <person name="Pitluck S."/>
            <person name="Chertkov O."/>
            <person name="Larimer F.W."/>
            <person name="Land M.L."/>
            <person name="Hauser L."/>
            <person name="Brettin T.S."/>
            <person name="Detter J.C."/>
            <person name="Han S."/>
            <person name="de Vos W.M."/>
            <person name="Janssen P.H."/>
            <person name="Smidt H."/>
        </authorList>
    </citation>
    <scope>NUCLEOTIDE SEQUENCE [LARGE SCALE GENOMIC DNA]</scope>
    <source>
        <strain evidence="2 3">Ellin514</strain>
    </source>
</reference>
<dbReference type="STRING" id="320771.Cflav_PD5979"/>
<gene>
    <name evidence="2" type="ORF">Cflav_PD5979</name>
</gene>